<evidence type="ECO:0000313" key="3">
    <source>
        <dbReference type="EMBL" id="PKY54319.1"/>
    </source>
</evidence>
<proteinExistence type="predicted"/>
<dbReference type="Proteomes" id="UP000234323">
    <property type="component" value="Unassembled WGS sequence"/>
</dbReference>
<dbReference type="VEuPathDB" id="FungiDB:FUN_021818"/>
<feature type="region of interest" description="Disordered" evidence="2">
    <location>
        <begin position="239"/>
        <end position="298"/>
    </location>
</feature>
<evidence type="ECO:0000256" key="2">
    <source>
        <dbReference type="SAM" id="MobiDB-lite"/>
    </source>
</evidence>
<dbReference type="VEuPathDB" id="FungiDB:FUN_023686"/>
<dbReference type="AlphaFoldDB" id="A0A2I1H624"/>
<protein>
    <recommendedName>
        <fullName evidence="5">DNase I-like protein</fullName>
    </recommendedName>
</protein>
<sequence length="1033" mass="121794">MDIPYNYDVKMLLKHLANKSNSKILDHKEIKKQPKRILGRNRYGKPNYINPSYKQLIVRFEKQSAYDYFMQEEYWSLEIENFLVRILPGNPEDPEYKKRTSKYYKVTGLPINTTARDISPIIKHLIGRTCTFTQTSRFSTMKNAYIYVDPKNYPDIITNAVITPFNGSNIYIYPCSLSPKTCNICGNHAHTTDQCDEKNFTLDNNNRKIFNKRIIKRNSEKITINDDYKTKFSHVISLNVNKKRQDEPSQNNRYQHPNQRYKQQTSTQPPNTKKPNESYRYDPSYTPPSTHHNNTPTYKDMEDRIKHLENQVANLTNKISQLENTSKNTDSKFSNIDQHFNVMKNNFDMINTRQERYDEIVQKLTDNLSKLSDKVINIEKPPKQSKRSSPYEKTSYEQTKKQYYLRSNKQKRSSTEESDATPASDNDIELHDQGTLTDSATFDEIIEPNSDYTQQKPSTSTLSYNALNLFGAFNIKGAFEHKLIDLINYMIDSNTHLLHLCETHILDSKNSFTNDNDFQQNNKNNTKLLTHKKFTHTPSNQIFIIIHNPDPKNPSSGNTIIISPTLYKHIGPVFAIPGKLNNANKYNYFIIMGDFNINPHNRKLSYNKKTNNNQNNDETPIDTEDHNNNDTDMDENDPDPNVPYHYYHKRILNTLKEKSFKDLIKIYNNPPPPTYFNTNNSTSYIDIIFDHKLIYIAINNKFFIKNNNYTNNSNEITELNKKKYISSTEKINYKKITTNQWNDFHNFIWEEYNHNKPDVEQYDNIQLFINATYDNFTQSINRTIKSLNFPIIKNNSHQHEYTHNIRVIQNDIYYILKLIKLSKLYFSVNNNSKHLPLLNFWQNPKKLDRLKRISTDPKIKSALTQDNQEINWPINLRSNNYSYILERLITIHEILKNNYDNEISLFNKKKIEKYINQRDNNIVTNQRRMLNSLLDQKPNIIKIDRLIFNDEDNIKTFTTDPEIIESKAIAHYKNISKIEHSDRSYNPDTTLRQPWKDIYQPITHIPLAESNKLIVPITLIELQNNIKDLRTKQ</sequence>
<feature type="compositionally biased region" description="Low complexity" evidence="2">
    <location>
        <begin position="607"/>
        <end position="616"/>
    </location>
</feature>
<organism evidence="3 4">
    <name type="scientific">Rhizophagus irregularis</name>
    <dbReference type="NCBI Taxonomy" id="588596"/>
    <lineage>
        <taxon>Eukaryota</taxon>
        <taxon>Fungi</taxon>
        <taxon>Fungi incertae sedis</taxon>
        <taxon>Mucoromycota</taxon>
        <taxon>Glomeromycotina</taxon>
        <taxon>Glomeromycetes</taxon>
        <taxon>Glomerales</taxon>
        <taxon>Glomeraceae</taxon>
        <taxon>Rhizophagus</taxon>
    </lineage>
</organism>
<feature type="compositionally biased region" description="Polar residues" evidence="2">
    <location>
        <begin position="248"/>
        <end position="273"/>
    </location>
</feature>
<comment type="caution">
    <text evidence="3">The sequence shown here is derived from an EMBL/GenBank/DDBJ whole genome shotgun (WGS) entry which is preliminary data.</text>
</comment>
<reference evidence="3 4" key="1">
    <citation type="submission" date="2015-10" db="EMBL/GenBank/DDBJ databases">
        <title>Genome analyses suggest a sexual origin of heterokaryosis in a supposedly ancient asexual fungus.</title>
        <authorList>
            <person name="Ropars J."/>
            <person name="Sedzielewska K."/>
            <person name="Noel J."/>
            <person name="Charron P."/>
            <person name="Farinelli L."/>
            <person name="Marton T."/>
            <person name="Kruger M."/>
            <person name="Pelin A."/>
            <person name="Brachmann A."/>
            <person name="Corradi N."/>
        </authorList>
    </citation>
    <scope>NUCLEOTIDE SEQUENCE [LARGE SCALE GENOMIC DNA]</scope>
    <source>
        <strain evidence="3 4">A4</strain>
    </source>
</reference>
<feature type="compositionally biased region" description="Low complexity" evidence="2">
    <location>
        <begin position="287"/>
        <end position="297"/>
    </location>
</feature>
<dbReference type="VEuPathDB" id="FungiDB:RhiirFUN_009072"/>
<gene>
    <name evidence="3" type="ORF">RhiirA4_473060</name>
</gene>
<feature type="coiled-coil region" evidence="1">
    <location>
        <begin position="298"/>
        <end position="374"/>
    </location>
</feature>
<dbReference type="Gene3D" id="1.20.5.170">
    <property type="match status" value="1"/>
</dbReference>
<dbReference type="VEuPathDB" id="FungiDB:RhiirA1_540744"/>
<dbReference type="EMBL" id="LLXI01001580">
    <property type="protein sequence ID" value="PKY54319.1"/>
    <property type="molecule type" value="Genomic_DNA"/>
</dbReference>
<keyword evidence="1" id="KW-0175">Coiled coil</keyword>
<keyword evidence="4" id="KW-1185">Reference proteome</keyword>
<name>A0A2I1H624_9GLOM</name>
<dbReference type="VEuPathDB" id="FungiDB:RhiirA1_484672"/>
<dbReference type="SUPFAM" id="SSF57997">
    <property type="entry name" value="Tropomyosin"/>
    <property type="match status" value="1"/>
</dbReference>
<evidence type="ECO:0008006" key="5">
    <source>
        <dbReference type="Google" id="ProtNLM"/>
    </source>
</evidence>
<evidence type="ECO:0000256" key="1">
    <source>
        <dbReference type="SAM" id="Coils"/>
    </source>
</evidence>
<feature type="region of interest" description="Disordered" evidence="2">
    <location>
        <begin position="604"/>
        <end position="640"/>
    </location>
</feature>
<feature type="region of interest" description="Disordered" evidence="2">
    <location>
        <begin position="375"/>
        <end position="432"/>
    </location>
</feature>
<evidence type="ECO:0000313" key="4">
    <source>
        <dbReference type="Proteomes" id="UP000234323"/>
    </source>
</evidence>
<accession>A0A2I1H624</accession>